<proteinExistence type="predicted"/>
<dbReference type="PROSITE" id="PS50088">
    <property type="entry name" value="ANK_REPEAT"/>
    <property type="match status" value="3"/>
</dbReference>
<dbReference type="InterPro" id="IPR036770">
    <property type="entry name" value="Ankyrin_rpt-contain_sf"/>
</dbReference>
<dbReference type="Proteomes" id="UP001182556">
    <property type="component" value="Unassembled WGS sequence"/>
</dbReference>
<dbReference type="InterPro" id="IPR057506">
    <property type="entry name" value="C2_GPCPD1"/>
</dbReference>
<feature type="repeat" description="ANK" evidence="3">
    <location>
        <begin position="590"/>
        <end position="625"/>
    </location>
</feature>
<dbReference type="SUPFAM" id="SSF51695">
    <property type="entry name" value="PLC-like phosphodiesterases"/>
    <property type="match status" value="1"/>
</dbReference>
<dbReference type="PANTHER" id="PTHR24198">
    <property type="entry name" value="ANKYRIN REPEAT AND PROTEIN KINASE DOMAIN-CONTAINING PROTEIN"/>
    <property type="match status" value="1"/>
</dbReference>
<dbReference type="SMART" id="SM00248">
    <property type="entry name" value="ANK"/>
    <property type="match status" value="7"/>
</dbReference>
<accession>A0AAD9CXF7</accession>
<sequence length="1190" mass="129942">MKFGKTIQSQQVPGWGEYYLNYKALKKIINSYAAGRPASDASLLSLGLRPEKNRTLSNQPTSQSSSPAPLALDGDLDLSTDNLTIPTTTLSVASIPQSSSGVVPPEGVLNGNGPDGLGEIGSRGGDLEPLPPETAPPAPSRGSIMDRSAGDGRTASFKAHRDVFFFTLQRELEKINAFYLIKERDLRLRLLTLLTNRKRLMSHRGAPATPDTLPSDGLRRGVEWTSLEEGWRLFERDLGKLQGFIEINATGFRKILKKWDKRSKSNTKELYLERQVEVQPIFNREVVARLSDVVAANLLDIENGSDHLPVALFADLPDISTTVDGFDRQTEPGLAGGEGHTDLLAKEALVDLESNLIKALGSGEHAINEWLKVAKARQHRDRSKRLTRILWRAALHVPEDMVDNVLNTLDLDFKYIDNINGRSPLHQACIAGSLRLVVLCAATVPELLEKPDSYDRRPIHYAAMHGHPSIVSFLLEKVDASPTDMDGFTPLMHAITQGHLEVVRIFVNAKVSLEPTAISNDLIPLSLACQYGHLEVARLLLQCGAKVRPNSEGLYPQHFAAKAGHEAICQLLVECGGPTGGGKDKQDKYNLWTPLHHAAVGGEERHLACIKVLVESGCDVNMADEYGKSAGWYAAWYGHVECLSYLLKAGARLEGRGHTLEGMEGLGLSADPQMDALSPGSDLDLDQTGQDDFELIPSLSLPPPIIPLRVYGHEFLAQRCLVQLSLGHPFHRSESGNKAPPVKLYSRSGQDPLHLWSSLKLVMASKSDISAVPHSVILPLADEREVFSFQVSNLNNFTLELSLYPTFGSKVIGRAVVLPSTFLDIRYHKGFIVPLLDTSLKTIGEVAFEVSCIRPFEEAQLEIGGRVETYWKSKITPTSQSQDHAHLSQHRPLAVANASPAVRPPTTNTGPAKESALVTASSLSGEYVDVIVQVTKDEWPVVYPDYRLPVPGLDVGVRDVTLEQFENLAKSLDRVLVPPKTASPSPADWYATISKSMVSLPSLLSTVPTDIGLNVQLKYVRAEDSKRYKVGKSDEVNLFVDPVLHWIYEAGKNTPGPSRKIILSSFDPTVCTALNWKQPNFAVFFASYCGLSSSRSNSELVRASIDEEKDLRCLSVREAVNFAKSTNLLGVILEATTLAAVPSLVASVKDAGLLLASFGDSVHLNALRAGASDGRTIDAFVVDGIMTLTI</sequence>
<evidence type="ECO:0000256" key="2">
    <source>
        <dbReference type="ARBA" id="ARBA00023043"/>
    </source>
</evidence>
<dbReference type="Pfam" id="PF03105">
    <property type="entry name" value="SPX"/>
    <property type="match status" value="2"/>
</dbReference>
<dbReference type="InterPro" id="IPR017946">
    <property type="entry name" value="PLC-like_Pdiesterase_TIM-brl"/>
</dbReference>
<dbReference type="PANTHER" id="PTHR24198:SF165">
    <property type="entry name" value="ANKYRIN REPEAT-CONTAINING PROTEIN-RELATED"/>
    <property type="match status" value="1"/>
</dbReference>
<feature type="repeat" description="ANK" evidence="3">
    <location>
        <begin position="520"/>
        <end position="552"/>
    </location>
</feature>
<evidence type="ECO:0000256" key="3">
    <source>
        <dbReference type="PROSITE-ProRule" id="PRU00023"/>
    </source>
</evidence>
<evidence type="ECO:0000259" key="5">
    <source>
        <dbReference type="PROSITE" id="PS51382"/>
    </source>
</evidence>
<dbReference type="InterPro" id="IPR002110">
    <property type="entry name" value="Ankyrin_rpt"/>
</dbReference>
<comment type="caution">
    <text evidence="7">The sequence shown here is derived from an EMBL/GenBank/DDBJ whole genome shotgun (WGS) entry which is preliminary data.</text>
</comment>
<feature type="repeat" description="ANK" evidence="3">
    <location>
        <begin position="486"/>
        <end position="518"/>
    </location>
</feature>
<organism evidence="7 8">
    <name type="scientific">Papiliotrema laurentii</name>
    <name type="common">Cryptococcus laurentii</name>
    <dbReference type="NCBI Taxonomy" id="5418"/>
    <lineage>
        <taxon>Eukaryota</taxon>
        <taxon>Fungi</taxon>
        <taxon>Dikarya</taxon>
        <taxon>Basidiomycota</taxon>
        <taxon>Agaricomycotina</taxon>
        <taxon>Tremellomycetes</taxon>
        <taxon>Tremellales</taxon>
        <taxon>Rhynchogastremaceae</taxon>
        <taxon>Papiliotrema</taxon>
    </lineage>
</organism>
<dbReference type="Pfam" id="PF12796">
    <property type="entry name" value="Ank_2"/>
    <property type="match status" value="2"/>
</dbReference>
<reference evidence="7" key="1">
    <citation type="submission" date="2023-02" db="EMBL/GenBank/DDBJ databases">
        <title>Identification and recombinant expression of a fungal hydrolase from Papiliotrema laurentii that hydrolyzes apple cutin and clears colloidal polyester polyurethane.</title>
        <authorList>
            <consortium name="DOE Joint Genome Institute"/>
            <person name="Roman V.A."/>
            <person name="Bojanowski C."/>
            <person name="Crable B.R."/>
            <person name="Wagner D.N."/>
            <person name="Hung C.S."/>
            <person name="Nadeau L.J."/>
            <person name="Schratz L."/>
            <person name="Haridas S."/>
            <person name="Pangilinan J."/>
            <person name="Lipzen A."/>
            <person name="Na H."/>
            <person name="Yan M."/>
            <person name="Ng V."/>
            <person name="Grigoriev I.V."/>
            <person name="Spatafora J.W."/>
            <person name="Barlow D."/>
            <person name="Biffinger J."/>
            <person name="Kelley-Loughnane N."/>
            <person name="Varaljay V.A."/>
            <person name="Crookes-Goodson W.J."/>
        </authorList>
    </citation>
    <scope>NUCLEOTIDE SEQUENCE</scope>
    <source>
        <strain evidence="7">5307AH</strain>
    </source>
</reference>
<feature type="compositionally biased region" description="Pro residues" evidence="4">
    <location>
        <begin position="129"/>
        <end position="139"/>
    </location>
</feature>
<dbReference type="Gene3D" id="1.25.40.20">
    <property type="entry name" value="Ankyrin repeat-containing domain"/>
    <property type="match status" value="3"/>
</dbReference>
<dbReference type="PROSITE" id="PS51382">
    <property type="entry name" value="SPX"/>
    <property type="match status" value="1"/>
</dbReference>
<dbReference type="GO" id="GO:0006629">
    <property type="term" value="P:lipid metabolic process"/>
    <property type="evidence" value="ECO:0007669"/>
    <property type="project" value="InterPro"/>
</dbReference>
<dbReference type="SUPFAM" id="SSF48403">
    <property type="entry name" value="Ankyrin repeat"/>
    <property type="match status" value="1"/>
</dbReference>
<name>A0AAD9CXF7_PAPLA</name>
<dbReference type="Pfam" id="PF25329">
    <property type="entry name" value="C2_GDE1"/>
    <property type="match status" value="1"/>
</dbReference>
<dbReference type="InterPro" id="IPR030395">
    <property type="entry name" value="GP_PDE_dom"/>
</dbReference>
<dbReference type="InterPro" id="IPR004331">
    <property type="entry name" value="SPX_dom"/>
</dbReference>
<keyword evidence="1" id="KW-0677">Repeat</keyword>
<feature type="region of interest" description="Disordered" evidence="4">
    <location>
        <begin position="111"/>
        <end position="152"/>
    </location>
</feature>
<evidence type="ECO:0000313" key="7">
    <source>
        <dbReference type="EMBL" id="KAK1923852.1"/>
    </source>
</evidence>
<dbReference type="EMBL" id="JAODAN010000006">
    <property type="protein sequence ID" value="KAK1923852.1"/>
    <property type="molecule type" value="Genomic_DNA"/>
</dbReference>
<dbReference type="PROSITE" id="PS50297">
    <property type="entry name" value="ANK_REP_REGION"/>
    <property type="match status" value="3"/>
</dbReference>
<dbReference type="PROSITE" id="PS51704">
    <property type="entry name" value="GP_PDE"/>
    <property type="match status" value="1"/>
</dbReference>
<keyword evidence="8" id="KW-1185">Reference proteome</keyword>
<evidence type="ECO:0000256" key="1">
    <source>
        <dbReference type="ARBA" id="ARBA00022737"/>
    </source>
</evidence>
<feature type="domain" description="SPX" evidence="5">
    <location>
        <begin position="1"/>
        <end position="273"/>
    </location>
</feature>
<evidence type="ECO:0000259" key="6">
    <source>
        <dbReference type="PROSITE" id="PS51704"/>
    </source>
</evidence>
<evidence type="ECO:0008006" key="9">
    <source>
        <dbReference type="Google" id="ProtNLM"/>
    </source>
</evidence>
<feature type="region of interest" description="Disordered" evidence="4">
    <location>
        <begin position="52"/>
        <end position="74"/>
    </location>
</feature>
<evidence type="ECO:0000256" key="4">
    <source>
        <dbReference type="SAM" id="MobiDB-lite"/>
    </source>
</evidence>
<feature type="compositionally biased region" description="Gly residues" evidence="4">
    <location>
        <begin position="113"/>
        <end position="124"/>
    </location>
</feature>
<keyword evidence="2 3" id="KW-0040">ANK repeat</keyword>
<dbReference type="GO" id="GO:0008081">
    <property type="term" value="F:phosphoric diester hydrolase activity"/>
    <property type="evidence" value="ECO:0007669"/>
    <property type="project" value="InterPro"/>
</dbReference>
<dbReference type="AlphaFoldDB" id="A0AAD9CXF7"/>
<gene>
    <name evidence="7" type="ORF">DB88DRAFT_465171</name>
</gene>
<protein>
    <recommendedName>
        <fullName evidence="9">Cyclin-dependent protein kinase inhibitor</fullName>
    </recommendedName>
</protein>
<dbReference type="CDD" id="cd14483">
    <property type="entry name" value="SPX_PHO81_NUC-2_like"/>
    <property type="match status" value="1"/>
</dbReference>
<dbReference type="Pfam" id="PF03009">
    <property type="entry name" value="GDPD"/>
    <property type="match status" value="1"/>
</dbReference>
<evidence type="ECO:0000313" key="8">
    <source>
        <dbReference type="Proteomes" id="UP001182556"/>
    </source>
</evidence>
<feature type="domain" description="GP-PDE" evidence="6">
    <location>
        <begin position="891"/>
        <end position="1190"/>
    </location>
</feature>
<dbReference type="Gene3D" id="3.20.20.190">
    <property type="entry name" value="Phosphatidylinositol (PI) phosphodiesterase"/>
    <property type="match status" value="1"/>
</dbReference>
<feature type="compositionally biased region" description="Polar residues" evidence="4">
    <location>
        <begin position="55"/>
        <end position="66"/>
    </location>
</feature>